<accession>A0A6L3V5R5</accession>
<organism evidence="1 2">
    <name type="scientific">Cytobacillus depressus</name>
    <dbReference type="NCBI Taxonomy" id="1602942"/>
    <lineage>
        <taxon>Bacteria</taxon>
        <taxon>Bacillati</taxon>
        <taxon>Bacillota</taxon>
        <taxon>Bacilli</taxon>
        <taxon>Bacillales</taxon>
        <taxon>Bacillaceae</taxon>
        <taxon>Cytobacillus</taxon>
    </lineage>
</organism>
<name>A0A6L3V5R5_9BACI</name>
<dbReference type="Proteomes" id="UP000481030">
    <property type="component" value="Unassembled WGS sequence"/>
</dbReference>
<dbReference type="AlphaFoldDB" id="A0A6L3V5R5"/>
<reference evidence="1 2" key="1">
    <citation type="journal article" date="2016" name="Antonie Van Leeuwenhoek">
        <title>Bacillus depressus sp. nov., isolated from soil of a sunflower field.</title>
        <authorList>
            <person name="Wei X."/>
            <person name="Xin D."/>
            <person name="Xin Y."/>
            <person name="Zhang H."/>
            <person name="Wang T."/>
            <person name="Zhang J."/>
        </authorList>
    </citation>
    <scope>NUCLEOTIDE SEQUENCE [LARGE SCALE GENOMIC DNA]</scope>
    <source>
        <strain evidence="1 2">BZ1</strain>
    </source>
</reference>
<keyword evidence="2" id="KW-1185">Reference proteome</keyword>
<dbReference type="EMBL" id="WBOS01000003">
    <property type="protein sequence ID" value="KAB2336576.1"/>
    <property type="molecule type" value="Genomic_DNA"/>
</dbReference>
<dbReference type="RefSeq" id="WP_151534530.1">
    <property type="nucleotide sequence ID" value="NZ_WBOS01000003.1"/>
</dbReference>
<comment type="caution">
    <text evidence="1">The sequence shown here is derived from an EMBL/GenBank/DDBJ whole genome shotgun (WGS) entry which is preliminary data.</text>
</comment>
<evidence type="ECO:0000313" key="1">
    <source>
        <dbReference type="EMBL" id="KAB2336576.1"/>
    </source>
</evidence>
<sequence length="71" mass="8069">MNDKKIRLSLTGAIVILSICILIAASNISSAIRYLGDNTAKNNNDYELNRFNDNFEELIKTLKEKHEDVSR</sequence>
<dbReference type="OrthoDB" id="2892503at2"/>
<proteinExistence type="predicted"/>
<evidence type="ECO:0000313" key="2">
    <source>
        <dbReference type="Proteomes" id="UP000481030"/>
    </source>
</evidence>
<protein>
    <submittedName>
        <fullName evidence="1">Uncharacterized protein</fullName>
    </submittedName>
</protein>
<gene>
    <name evidence="1" type="ORF">F7731_09415</name>
</gene>